<proteinExistence type="predicted"/>
<feature type="coiled-coil region" evidence="8">
    <location>
        <begin position="429"/>
        <end position="472"/>
    </location>
</feature>
<keyword evidence="4" id="KW-0808">Transferase</keyword>
<evidence type="ECO:0000256" key="2">
    <source>
        <dbReference type="ARBA" id="ARBA00012438"/>
    </source>
</evidence>
<feature type="domain" description="Histidine kinase/HSP90-like ATPase" evidence="9">
    <location>
        <begin position="619"/>
        <end position="714"/>
    </location>
</feature>
<dbReference type="Pfam" id="PF07568">
    <property type="entry name" value="HisKA_2"/>
    <property type="match status" value="1"/>
</dbReference>
<keyword evidence="7" id="KW-0067">ATP-binding</keyword>
<evidence type="ECO:0000256" key="6">
    <source>
        <dbReference type="ARBA" id="ARBA00022777"/>
    </source>
</evidence>
<dbReference type="InterPro" id="IPR011990">
    <property type="entry name" value="TPR-like_helical_dom_sf"/>
</dbReference>
<dbReference type="EMBL" id="MBTF01000012">
    <property type="protein sequence ID" value="OOQ59777.1"/>
    <property type="molecule type" value="Genomic_DNA"/>
</dbReference>
<dbReference type="PANTHER" id="PTHR41523">
    <property type="entry name" value="TWO-COMPONENT SYSTEM SENSOR PROTEIN"/>
    <property type="match status" value="1"/>
</dbReference>
<reference evidence="10 11" key="1">
    <citation type="submission" date="2016-07" db="EMBL/GenBank/DDBJ databases">
        <title>Genomic analysis of zinc-resistant bacterium Mucilaginibacter pedocola TBZ30.</title>
        <authorList>
            <person name="Huang J."/>
            <person name="Tang J."/>
        </authorList>
    </citation>
    <scope>NUCLEOTIDE SEQUENCE [LARGE SCALE GENOMIC DNA]</scope>
    <source>
        <strain evidence="10 11">TBZ30</strain>
    </source>
</reference>
<keyword evidence="8" id="KW-0175">Coiled coil</keyword>
<dbReference type="Gene3D" id="3.30.565.10">
    <property type="entry name" value="Histidine kinase-like ATPase, C-terminal domain"/>
    <property type="match status" value="1"/>
</dbReference>
<dbReference type="EC" id="2.7.13.3" evidence="2"/>
<dbReference type="SUPFAM" id="SSF48452">
    <property type="entry name" value="TPR-like"/>
    <property type="match status" value="1"/>
</dbReference>
<dbReference type="SUPFAM" id="SSF55874">
    <property type="entry name" value="ATPase domain of HSP90 chaperone/DNA topoisomerase II/histidine kinase"/>
    <property type="match status" value="1"/>
</dbReference>
<dbReference type="Proteomes" id="UP000189739">
    <property type="component" value="Unassembled WGS sequence"/>
</dbReference>
<evidence type="ECO:0000256" key="3">
    <source>
        <dbReference type="ARBA" id="ARBA00022553"/>
    </source>
</evidence>
<dbReference type="SMART" id="SM00028">
    <property type="entry name" value="TPR"/>
    <property type="match status" value="3"/>
</dbReference>
<dbReference type="InterPro" id="IPR036890">
    <property type="entry name" value="HATPase_C_sf"/>
</dbReference>
<keyword evidence="11" id="KW-1185">Reference proteome</keyword>
<evidence type="ECO:0000313" key="11">
    <source>
        <dbReference type="Proteomes" id="UP000189739"/>
    </source>
</evidence>
<dbReference type="STRING" id="1792845.BC343_06390"/>
<evidence type="ECO:0000256" key="4">
    <source>
        <dbReference type="ARBA" id="ARBA00022679"/>
    </source>
</evidence>
<comment type="catalytic activity">
    <reaction evidence="1">
        <text>ATP + protein L-histidine = ADP + protein N-phospho-L-histidine.</text>
        <dbReference type="EC" id="2.7.13.3"/>
    </reaction>
</comment>
<gene>
    <name evidence="10" type="ORF">BC343_06390</name>
</gene>
<evidence type="ECO:0000256" key="5">
    <source>
        <dbReference type="ARBA" id="ARBA00022741"/>
    </source>
</evidence>
<dbReference type="Gene3D" id="1.25.40.10">
    <property type="entry name" value="Tetratricopeptide repeat domain"/>
    <property type="match status" value="2"/>
</dbReference>
<dbReference type="Pfam" id="PF13181">
    <property type="entry name" value="TPR_8"/>
    <property type="match status" value="2"/>
</dbReference>
<keyword evidence="5" id="KW-0547">Nucleotide-binding</keyword>
<evidence type="ECO:0000256" key="1">
    <source>
        <dbReference type="ARBA" id="ARBA00000085"/>
    </source>
</evidence>
<name>A0A1S9PFV2_9SPHI</name>
<dbReference type="PANTHER" id="PTHR41523:SF8">
    <property type="entry name" value="ETHYLENE RESPONSE SENSOR PROTEIN"/>
    <property type="match status" value="1"/>
</dbReference>
<evidence type="ECO:0000256" key="7">
    <source>
        <dbReference type="ARBA" id="ARBA00022840"/>
    </source>
</evidence>
<keyword evidence="6" id="KW-0418">Kinase</keyword>
<organism evidence="10 11">
    <name type="scientific">Mucilaginibacter pedocola</name>
    <dbReference type="NCBI Taxonomy" id="1792845"/>
    <lineage>
        <taxon>Bacteria</taxon>
        <taxon>Pseudomonadati</taxon>
        <taxon>Bacteroidota</taxon>
        <taxon>Sphingobacteriia</taxon>
        <taxon>Sphingobacteriales</taxon>
        <taxon>Sphingobacteriaceae</taxon>
        <taxon>Mucilaginibacter</taxon>
    </lineage>
</organism>
<protein>
    <recommendedName>
        <fullName evidence="2">histidine kinase</fullName>
        <ecNumber evidence="2">2.7.13.3</ecNumber>
    </recommendedName>
</protein>
<comment type="caution">
    <text evidence="10">The sequence shown here is derived from an EMBL/GenBank/DDBJ whole genome shotgun (WGS) entry which is preliminary data.</text>
</comment>
<dbReference type="GO" id="GO:0004673">
    <property type="term" value="F:protein histidine kinase activity"/>
    <property type="evidence" value="ECO:0007669"/>
    <property type="project" value="UniProtKB-EC"/>
</dbReference>
<dbReference type="GO" id="GO:0005524">
    <property type="term" value="F:ATP binding"/>
    <property type="evidence" value="ECO:0007669"/>
    <property type="project" value="UniProtKB-KW"/>
</dbReference>
<dbReference type="AlphaFoldDB" id="A0A1S9PFV2"/>
<dbReference type="InterPro" id="IPR019734">
    <property type="entry name" value="TPR_rpt"/>
</dbReference>
<dbReference type="Gene3D" id="3.30.450.20">
    <property type="entry name" value="PAS domain"/>
    <property type="match status" value="1"/>
</dbReference>
<dbReference type="InterPro" id="IPR003594">
    <property type="entry name" value="HATPase_dom"/>
</dbReference>
<keyword evidence="3" id="KW-0597">Phosphoprotein</keyword>
<dbReference type="InterPro" id="IPR011495">
    <property type="entry name" value="Sig_transdc_His_kin_sub2_dim/P"/>
</dbReference>
<evidence type="ECO:0000256" key="8">
    <source>
        <dbReference type="SAM" id="Coils"/>
    </source>
</evidence>
<accession>A0A1S9PFV2</accession>
<evidence type="ECO:0000259" key="9">
    <source>
        <dbReference type="SMART" id="SM00387"/>
    </source>
</evidence>
<sequence length="720" mass="81449">MLATMPANAQRIDSAYFKALLREVRIARVDTEKIAALNKVAQYYNNKFYIDSNKTNLHKALETLGQCIQLAETAKNNEYKFESIKVSAYTYLALNDTVNAVTAINKVLAYRQGQKAFEKQLATYLYFARAAYRWSHNAISINFARKGLNAAKTYKISTYDVPLKMTIVLATVDMGDDETALRENANIIAYYKNKHQNLARAYFNAAGPSRYKGDLKTALKYALLSLKDIEAFHDTVESHNTYGELALIYQALGSTEQSIFYFRKTLAARDRMLMQDRFRFRTLGFIIKGLIKLGRAKEGLAETIAYEAHHPPTTREGKGFCAQNKAYCYEALNDYTNAEKFYKQAVELVIGINNDEIEGSAYYDISAFYIKNGMAIKAQQYASKLRKTSLDTYKNYEHLQFQIDSALGNYRSALIHYGNSQRAKDSLFNESKSKEIAELQLKYETAQKEADIKMLKKNAQLQKNQLKQSEHIRNLTFGGVVLLIAAIALLYNSYRISIGKTREINEKNLSLSALLEEKEWLMKEVHHRVKNNLQIVMGLLQRQSSYISNTAALKAIRNSEHRIHAIALIHQKLYQSEGLALINMREYIEELLLHLKDTTDADSHIVFIKEIDNIYLHVAQAVPLGLIINEAVTNAIKYAYPNGGQGNIRVTFSNKAEGKNELVIEDEGVGISGTVANKSMGMSLMRGLTKQLSGTFNFTHTEGVSIHIVFKNDHSEPQGA</sequence>
<dbReference type="Pfam" id="PF02518">
    <property type="entry name" value="HATPase_c"/>
    <property type="match status" value="1"/>
</dbReference>
<dbReference type="SMART" id="SM00387">
    <property type="entry name" value="HATPase_c"/>
    <property type="match status" value="1"/>
</dbReference>
<evidence type="ECO:0000313" key="10">
    <source>
        <dbReference type="EMBL" id="OOQ59777.1"/>
    </source>
</evidence>